<gene>
    <name evidence="1" type="ORF">FKW77_006508</name>
</gene>
<evidence type="ECO:0000313" key="1">
    <source>
        <dbReference type="EMBL" id="QDS71601.1"/>
    </source>
</evidence>
<reference evidence="1 2" key="1">
    <citation type="submission" date="2019-07" db="EMBL/GenBank/DDBJ databases">
        <title>Finished genome of Venturia effusa.</title>
        <authorList>
            <person name="Young C.A."/>
            <person name="Cox M.P."/>
            <person name="Ganley A.R.D."/>
            <person name="David W.J."/>
        </authorList>
    </citation>
    <scope>NUCLEOTIDE SEQUENCE [LARGE SCALE GENOMIC DNA]</scope>
    <source>
        <strain evidence="2">albino</strain>
    </source>
</reference>
<keyword evidence="2" id="KW-1185">Reference proteome</keyword>
<organism evidence="1 2">
    <name type="scientific">Venturia effusa</name>
    <dbReference type="NCBI Taxonomy" id="50376"/>
    <lineage>
        <taxon>Eukaryota</taxon>
        <taxon>Fungi</taxon>
        <taxon>Dikarya</taxon>
        <taxon>Ascomycota</taxon>
        <taxon>Pezizomycotina</taxon>
        <taxon>Dothideomycetes</taxon>
        <taxon>Pleosporomycetidae</taxon>
        <taxon>Venturiales</taxon>
        <taxon>Venturiaceae</taxon>
        <taxon>Venturia</taxon>
    </lineage>
</organism>
<sequence>MKPSGNKVNLITGEFSAATGTHSNIYSGKNGSQPNTATLAIPPQWTSSGVGSAIPASLLGVVVTTDLGPTTILGATVKATTLPAETTAGSMAAATTVPGTAAGKKNDAADLQANRGAVVGLWILGFLL</sequence>
<protein>
    <submittedName>
        <fullName evidence="1">Uncharacterized protein</fullName>
    </submittedName>
</protein>
<name>A0A517L7J9_9PEZI</name>
<accession>A0A517L7J9</accession>
<proteinExistence type="predicted"/>
<dbReference type="AlphaFoldDB" id="A0A517L7J9"/>
<evidence type="ECO:0000313" key="2">
    <source>
        <dbReference type="Proteomes" id="UP000316270"/>
    </source>
</evidence>
<dbReference type="OrthoDB" id="3438781at2759"/>
<dbReference type="Proteomes" id="UP000316270">
    <property type="component" value="Chromosome 6"/>
</dbReference>
<dbReference type="EMBL" id="CP042190">
    <property type="protein sequence ID" value="QDS71601.1"/>
    <property type="molecule type" value="Genomic_DNA"/>
</dbReference>